<evidence type="ECO:0000256" key="2">
    <source>
        <dbReference type="ARBA" id="ARBA00022448"/>
    </source>
</evidence>
<organism evidence="10">
    <name type="scientific">uncultured Chthoniobacterales bacterium</name>
    <dbReference type="NCBI Taxonomy" id="1836801"/>
    <lineage>
        <taxon>Bacteria</taxon>
        <taxon>Pseudomonadati</taxon>
        <taxon>Verrucomicrobiota</taxon>
        <taxon>Spartobacteria</taxon>
        <taxon>Chthoniobacterales</taxon>
        <taxon>environmental samples</taxon>
    </lineage>
</organism>
<keyword evidence="4 7" id="KW-0812">Transmembrane</keyword>
<accession>A0A6J4IVZ1</accession>
<dbReference type="Pfam" id="PF07715">
    <property type="entry name" value="Plug"/>
    <property type="match status" value="1"/>
</dbReference>
<evidence type="ECO:0000313" key="10">
    <source>
        <dbReference type="EMBL" id="CAA9261474.1"/>
    </source>
</evidence>
<dbReference type="Gene3D" id="2.40.170.20">
    <property type="entry name" value="TonB-dependent receptor, beta-barrel domain"/>
    <property type="match status" value="1"/>
</dbReference>
<dbReference type="PROSITE" id="PS52016">
    <property type="entry name" value="TONB_DEPENDENT_REC_3"/>
    <property type="match status" value="1"/>
</dbReference>
<dbReference type="InterPro" id="IPR039426">
    <property type="entry name" value="TonB-dep_rcpt-like"/>
</dbReference>
<reference evidence="10" key="1">
    <citation type="submission" date="2020-02" db="EMBL/GenBank/DDBJ databases">
        <authorList>
            <person name="Meier V. D."/>
        </authorList>
    </citation>
    <scope>NUCLEOTIDE SEQUENCE</scope>
    <source>
        <strain evidence="10">AVDCRST_MAG42</strain>
    </source>
</reference>
<dbReference type="EMBL" id="CADCTA010000097">
    <property type="protein sequence ID" value="CAA9261474.1"/>
    <property type="molecule type" value="Genomic_DNA"/>
</dbReference>
<sequence>MNGKPHDAIARLLRVVSFALLLCATIGVTAAQDAVNRLSEVVVQAEAESPDEERVQAPFLPDVQQTRINTGKKTSVIDFDKMPQVQTDNYRQAFSQTPGLLVSELSNPSLLSVGSRGIGDPHETQNLLVLKDGIPFVLDMLGYPTVYYVPPFEAIDRLEFVRGGASLLYGPQPSGSLNYVTHLPQRDRRFAAFAQQTFGSDDLLSSYVSFDGTVDRFGYLGYFSRRSGDTFREENGDFETLGGSFKLVFTPQGTTRVIFNFDAYSADSGEPGGLTFATGARALNYNENRDATQNLFDRVRVERYQPSLSLEHEFQPGTVMTATAYGGYVSRFSKRQQGTGFGTTPAGSSADNNLIQLQEFYTAGADARLRHDWSWGANTNTLTAGGTFFYSDSPFTTRRGNTPDAEDGELRQDVDRESTYGALFAENKFTFGRLSVVPAVRLELLAQSIDEKLNLGTGETLTPTSELSQDEDFEAVPLFALGLEYDLGAQSEAYFNVAQGYKPKTYSDAVPLGTNDTISENLQPGETFTYELGIRGTPLPWLTFDTSVFLIDYDNRFGRVGSNLQNVGRSINRGWDVSAEVDIVKAIDAARATKFAETFGSFSLYTNVEFLDAQFVAGPLDGAIPQYAPDYLLRTGAIYRWRDRVKVALMGTMVDEHFADDANSPNFYIPGYSVWDLTAEAKVYKDRVRVLAGVNNLFDQDYYSRIRSNGIDPAYRRNYYTGFSINF</sequence>
<evidence type="ECO:0000256" key="5">
    <source>
        <dbReference type="ARBA" id="ARBA00023136"/>
    </source>
</evidence>
<dbReference type="SUPFAM" id="SSF56935">
    <property type="entry name" value="Porins"/>
    <property type="match status" value="1"/>
</dbReference>
<dbReference type="InterPro" id="IPR036942">
    <property type="entry name" value="Beta-barrel_TonB_sf"/>
</dbReference>
<name>A0A6J4IVZ1_9BACT</name>
<evidence type="ECO:0000259" key="9">
    <source>
        <dbReference type="Pfam" id="PF07715"/>
    </source>
</evidence>
<comment type="subcellular location">
    <subcellularLocation>
        <location evidence="1 7">Cell outer membrane</location>
        <topology evidence="1 7">Multi-pass membrane protein</topology>
    </subcellularLocation>
</comment>
<feature type="signal peptide" evidence="8">
    <location>
        <begin position="1"/>
        <end position="30"/>
    </location>
</feature>
<feature type="chain" id="PRO_5026669875" description="TonB-dependent receptor plug domain-containing protein" evidence="8">
    <location>
        <begin position="31"/>
        <end position="727"/>
    </location>
</feature>
<dbReference type="AlphaFoldDB" id="A0A6J4IVZ1"/>
<evidence type="ECO:0000256" key="8">
    <source>
        <dbReference type="SAM" id="SignalP"/>
    </source>
</evidence>
<evidence type="ECO:0000256" key="4">
    <source>
        <dbReference type="ARBA" id="ARBA00022692"/>
    </source>
</evidence>
<keyword evidence="2 7" id="KW-0813">Transport</keyword>
<dbReference type="PANTHER" id="PTHR30442:SF0">
    <property type="entry name" value="FE(3+) DICITRATE TRANSPORT PROTEIN FECA"/>
    <property type="match status" value="1"/>
</dbReference>
<dbReference type="GO" id="GO:0033214">
    <property type="term" value="P:siderophore-iron import into cell"/>
    <property type="evidence" value="ECO:0007669"/>
    <property type="project" value="TreeGrafter"/>
</dbReference>
<keyword evidence="6 7" id="KW-0998">Cell outer membrane</keyword>
<comment type="similarity">
    <text evidence="7">Belongs to the TonB-dependent receptor family.</text>
</comment>
<dbReference type="InterPro" id="IPR037066">
    <property type="entry name" value="Plug_dom_sf"/>
</dbReference>
<keyword evidence="5 7" id="KW-0472">Membrane</keyword>
<dbReference type="PANTHER" id="PTHR30442">
    <property type="entry name" value="IRON III DICITRATE TRANSPORT PROTEIN FECA"/>
    <property type="match status" value="1"/>
</dbReference>
<protein>
    <recommendedName>
        <fullName evidence="9">TonB-dependent receptor plug domain-containing protein</fullName>
    </recommendedName>
</protein>
<keyword evidence="8" id="KW-0732">Signal</keyword>
<keyword evidence="3 7" id="KW-1134">Transmembrane beta strand</keyword>
<feature type="domain" description="TonB-dependent receptor plug" evidence="9">
    <location>
        <begin position="69"/>
        <end position="175"/>
    </location>
</feature>
<evidence type="ECO:0000256" key="7">
    <source>
        <dbReference type="PROSITE-ProRule" id="PRU01360"/>
    </source>
</evidence>
<dbReference type="Gene3D" id="2.170.130.10">
    <property type="entry name" value="TonB-dependent receptor, plug domain"/>
    <property type="match status" value="1"/>
</dbReference>
<gene>
    <name evidence="10" type="ORF">AVDCRST_MAG42-2992</name>
</gene>
<dbReference type="InterPro" id="IPR012910">
    <property type="entry name" value="Plug_dom"/>
</dbReference>
<evidence type="ECO:0000256" key="1">
    <source>
        <dbReference type="ARBA" id="ARBA00004571"/>
    </source>
</evidence>
<proteinExistence type="inferred from homology"/>
<evidence type="ECO:0000256" key="3">
    <source>
        <dbReference type="ARBA" id="ARBA00022452"/>
    </source>
</evidence>
<dbReference type="GO" id="GO:0009279">
    <property type="term" value="C:cell outer membrane"/>
    <property type="evidence" value="ECO:0007669"/>
    <property type="project" value="UniProtKB-SubCell"/>
</dbReference>
<evidence type="ECO:0000256" key="6">
    <source>
        <dbReference type="ARBA" id="ARBA00023237"/>
    </source>
</evidence>